<dbReference type="GeneID" id="300578096"/>
<dbReference type="Proteomes" id="UP001642720">
    <property type="component" value="Unassembled WGS sequence"/>
</dbReference>
<organism evidence="1 2">
    <name type="scientific">Trichoderma ghanense</name>
    <dbReference type="NCBI Taxonomy" id="65468"/>
    <lineage>
        <taxon>Eukaryota</taxon>
        <taxon>Fungi</taxon>
        <taxon>Dikarya</taxon>
        <taxon>Ascomycota</taxon>
        <taxon>Pezizomycotina</taxon>
        <taxon>Sordariomycetes</taxon>
        <taxon>Hypocreomycetidae</taxon>
        <taxon>Hypocreales</taxon>
        <taxon>Hypocreaceae</taxon>
        <taxon>Trichoderma</taxon>
    </lineage>
</organism>
<proteinExistence type="predicted"/>
<gene>
    <name evidence="1" type="ORF">CCMA1212_006423</name>
</gene>
<dbReference type="EMBL" id="PPTA01000008">
    <property type="protein sequence ID" value="TFB01813.1"/>
    <property type="molecule type" value="Genomic_DNA"/>
</dbReference>
<evidence type="ECO:0008006" key="3">
    <source>
        <dbReference type="Google" id="ProtNLM"/>
    </source>
</evidence>
<reference evidence="1 2" key="1">
    <citation type="submission" date="2018-01" db="EMBL/GenBank/DDBJ databases">
        <title>Genome characterization of the sugarcane-associated fungus Trichoderma ghanense CCMA-1212 and their application in lignocelulose bioconversion.</title>
        <authorList>
            <person name="Steindorff A.S."/>
            <person name="Mendes T.D."/>
            <person name="Vilela E.S.D."/>
            <person name="Rodrigues D.S."/>
            <person name="Formighieri E.F."/>
            <person name="Melo I.S."/>
            <person name="Favaro L.C.L."/>
        </authorList>
    </citation>
    <scope>NUCLEOTIDE SEQUENCE [LARGE SCALE GENOMIC DNA]</scope>
    <source>
        <strain evidence="1 2">CCMA-1212</strain>
    </source>
</reference>
<evidence type="ECO:0000313" key="1">
    <source>
        <dbReference type="EMBL" id="TFB01813.1"/>
    </source>
</evidence>
<accession>A0ABY2H422</accession>
<evidence type="ECO:0000313" key="2">
    <source>
        <dbReference type="Proteomes" id="UP001642720"/>
    </source>
</evidence>
<keyword evidence="2" id="KW-1185">Reference proteome</keyword>
<dbReference type="RefSeq" id="XP_073558014.1">
    <property type="nucleotide sequence ID" value="XM_073703646.1"/>
</dbReference>
<name>A0ABY2H422_9HYPO</name>
<protein>
    <recommendedName>
        <fullName evidence="3">Translation elongation factor 1 alpha</fullName>
    </recommendedName>
</protein>
<feature type="non-terminal residue" evidence="1">
    <location>
        <position position="1"/>
    </location>
</feature>
<sequence>GELLHASCRAAFGVNRAVSDSLILHSVLVQLSSSIRWLGKAHIAILVFSSPLPIRNQSSPVRPNLASVLPLHPKNHWISRARGLELLRPCGSRLVKLHPRPIFSIFSIRQRNRRDATSNARIVAPRNREGCSDSSLISRVLLHICVNPIVSRSLFSFFFSSLA</sequence>
<comment type="caution">
    <text evidence="1">The sequence shown here is derived from an EMBL/GenBank/DDBJ whole genome shotgun (WGS) entry which is preliminary data.</text>
</comment>